<dbReference type="SMART" id="SM00345">
    <property type="entry name" value="HTH_GNTR"/>
    <property type="match status" value="1"/>
</dbReference>
<dbReference type="InterPro" id="IPR015424">
    <property type="entry name" value="PyrdxlP-dep_Trfase"/>
</dbReference>
<evidence type="ECO:0000256" key="4">
    <source>
        <dbReference type="ARBA" id="ARBA00023125"/>
    </source>
</evidence>
<dbReference type="InterPro" id="IPR015421">
    <property type="entry name" value="PyrdxlP-dep_Trfase_major"/>
</dbReference>
<keyword evidence="4" id="KW-0238">DNA-binding</keyword>
<dbReference type="GO" id="GO:0008483">
    <property type="term" value="F:transaminase activity"/>
    <property type="evidence" value="ECO:0007669"/>
    <property type="project" value="UniProtKB-KW"/>
</dbReference>
<dbReference type="RefSeq" id="WP_264729481.1">
    <property type="nucleotide sequence ID" value="NZ_JAPDNR010000001.1"/>
</dbReference>
<dbReference type="InterPro" id="IPR036388">
    <property type="entry name" value="WH-like_DNA-bd_sf"/>
</dbReference>
<evidence type="ECO:0000313" key="8">
    <source>
        <dbReference type="Proteomes" id="UP001207742"/>
    </source>
</evidence>
<protein>
    <submittedName>
        <fullName evidence="7">PLP-dependent aminotransferase family protein</fullName>
    </submittedName>
</protein>
<reference evidence="7 8" key="1">
    <citation type="submission" date="2022-10" db="EMBL/GenBank/DDBJ databases">
        <title>Chitinophaga nivalis PC15 sp. nov., isolated from Pyeongchang county, South Korea.</title>
        <authorList>
            <person name="Trinh H.N."/>
        </authorList>
    </citation>
    <scope>NUCLEOTIDE SEQUENCE [LARGE SCALE GENOMIC DNA]</scope>
    <source>
        <strain evidence="7 8">PC14</strain>
    </source>
</reference>
<dbReference type="InterPro" id="IPR004839">
    <property type="entry name" value="Aminotransferase_I/II_large"/>
</dbReference>
<organism evidence="7 8">
    <name type="scientific">Chitinophaga nivalis</name>
    <dbReference type="NCBI Taxonomy" id="2991709"/>
    <lineage>
        <taxon>Bacteria</taxon>
        <taxon>Pseudomonadati</taxon>
        <taxon>Bacteroidota</taxon>
        <taxon>Chitinophagia</taxon>
        <taxon>Chitinophagales</taxon>
        <taxon>Chitinophagaceae</taxon>
        <taxon>Chitinophaga</taxon>
    </lineage>
</organism>
<dbReference type="InterPro" id="IPR000524">
    <property type="entry name" value="Tscrpt_reg_HTH_GntR"/>
</dbReference>
<keyword evidence="8" id="KW-1185">Reference proteome</keyword>
<dbReference type="PANTHER" id="PTHR46577:SF2">
    <property type="entry name" value="TRANSCRIPTIONAL REGULATORY PROTEIN"/>
    <property type="match status" value="1"/>
</dbReference>
<evidence type="ECO:0000256" key="1">
    <source>
        <dbReference type="ARBA" id="ARBA00005384"/>
    </source>
</evidence>
<comment type="caution">
    <text evidence="7">The sequence shown here is derived from an EMBL/GenBank/DDBJ whole genome shotgun (WGS) entry which is preliminary data.</text>
</comment>
<keyword evidence="5" id="KW-0804">Transcription</keyword>
<dbReference type="Gene3D" id="3.40.640.10">
    <property type="entry name" value="Type I PLP-dependent aspartate aminotransferase-like (Major domain)"/>
    <property type="match status" value="1"/>
</dbReference>
<sequence>MKLYRYEAFASAIEKKIREGIYKPGQKLPSIRELKTQYQTSVSTIQLGYEHLIIKGLVDSVPKSGYYVSHKVWHPTKVRPERRLPVVRDAVFTHNLAWITSLRAGRHVVSEFNVAAPGDLMIPQKLLLRTMQQVIRECGSGLLRYYPPEGQLLLREEIVKRAATYNTRLQAQELLITDGALQALYVALAAVCAPGDVVAVESPCIFSALEVISMLQLKVIEIPMDSHTGFDIDYLRKACLKTTIKAILVTPNFQNPTGIAMPDTHKQALLAVAQQHGIALIENDIYGDLHFNGQRPVNIRSLDDSGLVMTYSGYAKTLAPGIRMGWLAPGKFFPKAERLKFALGSTVSPVYQETVYRLLQTGSYDRHVRTFRMQLAKNAYDTLHLLSAWFPSGTTVIPPAGGYNLWAQLPEKTDMERFYQRCEQIGVRFTPGYIFSFSSLFPRCFRMVFADKYSAGRKAAIRRAGQKAG</sequence>
<dbReference type="InterPro" id="IPR015422">
    <property type="entry name" value="PyrdxlP-dep_Trfase_small"/>
</dbReference>
<keyword evidence="2" id="KW-0663">Pyridoxal phosphate</keyword>
<dbReference type="Proteomes" id="UP001207742">
    <property type="component" value="Unassembled WGS sequence"/>
</dbReference>
<dbReference type="Gene3D" id="1.10.10.10">
    <property type="entry name" value="Winged helix-like DNA-binding domain superfamily/Winged helix DNA-binding domain"/>
    <property type="match status" value="1"/>
</dbReference>
<evidence type="ECO:0000256" key="3">
    <source>
        <dbReference type="ARBA" id="ARBA00023015"/>
    </source>
</evidence>
<name>A0ABT3IJ25_9BACT</name>
<keyword evidence="3" id="KW-0805">Transcription regulation</keyword>
<dbReference type="InterPro" id="IPR051446">
    <property type="entry name" value="HTH_trans_reg/aminotransferase"/>
</dbReference>
<feature type="domain" description="HTH gntR-type" evidence="6">
    <location>
        <begin position="3"/>
        <end position="71"/>
    </location>
</feature>
<evidence type="ECO:0000313" key="7">
    <source>
        <dbReference type="EMBL" id="MCW3483962.1"/>
    </source>
</evidence>
<proteinExistence type="inferred from homology"/>
<dbReference type="Pfam" id="PF00392">
    <property type="entry name" value="GntR"/>
    <property type="match status" value="1"/>
</dbReference>
<dbReference type="Gene3D" id="3.90.1150.10">
    <property type="entry name" value="Aspartate Aminotransferase, domain 1"/>
    <property type="match status" value="1"/>
</dbReference>
<dbReference type="CDD" id="cd07377">
    <property type="entry name" value="WHTH_GntR"/>
    <property type="match status" value="1"/>
</dbReference>
<keyword evidence="7" id="KW-0808">Transferase</keyword>
<dbReference type="SUPFAM" id="SSF46785">
    <property type="entry name" value="Winged helix' DNA-binding domain"/>
    <property type="match status" value="1"/>
</dbReference>
<evidence type="ECO:0000256" key="5">
    <source>
        <dbReference type="ARBA" id="ARBA00023163"/>
    </source>
</evidence>
<dbReference type="InterPro" id="IPR036390">
    <property type="entry name" value="WH_DNA-bd_sf"/>
</dbReference>
<dbReference type="PROSITE" id="PS50949">
    <property type="entry name" value="HTH_GNTR"/>
    <property type="match status" value="1"/>
</dbReference>
<evidence type="ECO:0000256" key="2">
    <source>
        <dbReference type="ARBA" id="ARBA00022898"/>
    </source>
</evidence>
<dbReference type="CDD" id="cd00609">
    <property type="entry name" value="AAT_like"/>
    <property type="match status" value="1"/>
</dbReference>
<dbReference type="PANTHER" id="PTHR46577">
    <property type="entry name" value="HTH-TYPE TRANSCRIPTIONAL REGULATORY PROTEIN GABR"/>
    <property type="match status" value="1"/>
</dbReference>
<dbReference type="EMBL" id="JAPDNS010000001">
    <property type="protein sequence ID" value="MCW3483962.1"/>
    <property type="molecule type" value="Genomic_DNA"/>
</dbReference>
<evidence type="ECO:0000259" key="6">
    <source>
        <dbReference type="PROSITE" id="PS50949"/>
    </source>
</evidence>
<dbReference type="SUPFAM" id="SSF53383">
    <property type="entry name" value="PLP-dependent transferases"/>
    <property type="match status" value="1"/>
</dbReference>
<accession>A0ABT3IJ25</accession>
<keyword evidence="7" id="KW-0032">Aminotransferase</keyword>
<gene>
    <name evidence="7" type="ORF">OL497_08665</name>
</gene>
<dbReference type="Pfam" id="PF00155">
    <property type="entry name" value="Aminotran_1_2"/>
    <property type="match status" value="1"/>
</dbReference>
<comment type="similarity">
    <text evidence="1">In the C-terminal section; belongs to the class-I pyridoxal-phosphate-dependent aminotransferase family.</text>
</comment>